<dbReference type="AlphaFoldDB" id="A0A336KPL2"/>
<reference evidence="4" key="1">
    <citation type="submission" date="2018-04" db="EMBL/GenBank/DDBJ databases">
        <authorList>
            <person name="Go L.Y."/>
            <person name="Mitchell J.A."/>
        </authorList>
    </citation>
    <scope>NUCLEOTIDE SEQUENCE</scope>
    <source>
        <tissue evidence="4">Whole organism</tissue>
    </source>
</reference>
<feature type="domain" description="Arrestin C-terminal-like" evidence="3">
    <location>
        <begin position="167"/>
        <end position="301"/>
    </location>
</feature>
<evidence type="ECO:0000313" key="5">
    <source>
        <dbReference type="EMBL" id="SSX26798.1"/>
    </source>
</evidence>
<accession>A0A336KPL2</accession>
<dbReference type="Pfam" id="PF00339">
    <property type="entry name" value="Arrestin_N"/>
    <property type="match status" value="1"/>
</dbReference>
<dbReference type="InterPro" id="IPR011021">
    <property type="entry name" value="Arrestin-like_N"/>
</dbReference>
<dbReference type="InterPro" id="IPR011022">
    <property type="entry name" value="Arrestin_C-like"/>
</dbReference>
<dbReference type="InterPro" id="IPR014756">
    <property type="entry name" value="Ig_E-set"/>
</dbReference>
<dbReference type="Gene3D" id="2.60.40.640">
    <property type="match status" value="2"/>
</dbReference>
<dbReference type="PANTHER" id="PTHR11188:SF176">
    <property type="entry name" value="ARRESTIN DOMAIN-CONTAINING PROTEIN 1"/>
    <property type="match status" value="1"/>
</dbReference>
<gene>
    <name evidence="4" type="primary">CSON013884</name>
</gene>
<proteinExistence type="inferred from homology"/>
<evidence type="ECO:0000256" key="2">
    <source>
        <dbReference type="ARBA" id="ARBA00022606"/>
    </source>
</evidence>
<organism evidence="4">
    <name type="scientific">Culicoides sonorensis</name>
    <name type="common">Biting midge</name>
    <dbReference type="NCBI Taxonomy" id="179676"/>
    <lineage>
        <taxon>Eukaryota</taxon>
        <taxon>Metazoa</taxon>
        <taxon>Ecdysozoa</taxon>
        <taxon>Arthropoda</taxon>
        <taxon>Hexapoda</taxon>
        <taxon>Insecta</taxon>
        <taxon>Pterygota</taxon>
        <taxon>Neoptera</taxon>
        <taxon>Endopterygota</taxon>
        <taxon>Diptera</taxon>
        <taxon>Nematocera</taxon>
        <taxon>Chironomoidea</taxon>
        <taxon>Ceratopogonidae</taxon>
        <taxon>Ceratopogoninae</taxon>
        <taxon>Culicoides</taxon>
        <taxon>Monoculicoides</taxon>
    </lineage>
</organism>
<dbReference type="Pfam" id="PF02752">
    <property type="entry name" value="Arrestin_C"/>
    <property type="match status" value="1"/>
</dbReference>
<evidence type="ECO:0000259" key="3">
    <source>
        <dbReference type="SMART" id="SM01017"/>
    </source>
</evidence>
<dbReference type="SMART" id="SM01017">
    <property type="entry name" value="Arrestin_C"/>
    <property type="match status" value="1"/>
</dbReference>
<protein>
    <submittedName>
        <fullName evidence="4">CSON013884 protein</fullName>
    </submittedName>
</protein>
<dbReference type="GO" id="GO:0015031">
    <property type="term" value="P:protein transport"/>
    <property type="evidence" value="ECO:0007669"/>
    <property type="project" value="TreeGrafter"/>
</dbReference>
<dbReference type="GO" id="GO:0005737">
    <property type="term" value="C:cytoplasm"/>
    <property type="evidence" value="ECO:0007669"/>
    <property type="project" value="TreeGrafter"/>
</dbReference>
<comment type="similarity">
    <text evidence="1">Belongs to the arrestin family.</text>
</comment>
<name>A0A336KPL2_CULSO</name>
<evidence type="ECO:0000313" key="4">
    <source>
        <dbReference type="EMBL" id="SSX06449.1"/>
    </source>
</evidence>
<evidence type="ECO:0000256" key="1">
    <source>
        <dbReference type="ARBA" id="ARBA00005298"/>
    </source>
</evidence>
<dbReference type="VEuPathDB" id="VectorBase:CSON013884"/>
<sequence>MSRPEFHFIFDKRDKIYNSGDTINCKVLVTAHKTFKVRYMTLRFMGQAHVEWGSGKHKRRETQTFFKEYIFMITSDTTGPILEINPGVHEYVGIFTLPRKVPSSFYHKIGHIEYTVKAKYNVLYDFPYHATASFNVQYCLDLNAYSRYLKPISNCQDKQFSWCGIYKSHPLQLKTLLRKTMWVVGENLPITVEINNNSDVTVKRIEVKLIEDLFFTTTGLFPASRSKERTIFCHKFESDVKPLQKKIFNTSFFLDERHYFKTIYECKLIKCTYIIVVDVIVRGLYKGMSNKTVIFITKVPG</sequence>
<dbReference type="InterPro" id="IPR014752">
    <property type="entry name" value="Arrestin-like_C"/>
</dbReference>
<dbReference type="EMBL" id="UFQT01000732">
    <property type="protein sequence ID" value="SSX26798.1"/>
    <property type="molecule type" value="Genomic_DNA"/>
</dbReference>
<keyword evidence="2" id="KW-0716">Sensory transduction</keyword>
<dbReference type="SUPFAM" id="SSF81296">
    <property type="entry name" value="E set domains"/>
    <property type="match status" value="2"/>
</dbReference>
<dbReference type="EMBL" id="UFQS01000732">
    <property type="protein sequence ID" value="SSX06449.1"/>
    <property type="molecule type" value="Genomic_DNA"/>
</dbReference>
<reference evidence="5" key="2">
    <citation type="submission" date="2018-07" db="EMBL/GenBank/DDBJ databases">
        <authorList>
            <person name="Quirk P.G."/>
            <person name="Krulwich T.A."/>
        </authorList>
    </citation>
    <scope>NUCLEOTIDE SEQUENCE</scope>
</reference>
<dbReference type="PANTHER" id="PTHR11188">
    <property type="entry name" value="ARRESTIN DOMAIN CONTAINING PROTEIN"/>
    <property type="match status" value="1"/>
</dbReference>
<dbReference type="InterPro" id="IPR050357">
    <property type="entry name" value="Arrestin_domain-protein"/>
</dbReference>